<evidence type="ECO:0000256" key="1">
    <source>
        <dbReference type="SAM" id="SignalP"/>
    </source>
</evidence>
<evidence type="ECO:0008006" key="4">
    <source>
        <dbReference type="Google" id="ProtNLM"/>
    </source>
</evidence>
<reference evidence="2 3" key="1">
    <citation type="submission" date="2024-02" db="EMBL/GenBank/DDBJ databases">
        <title>Full genome sequence of Nocardioides kribbensis.</title>
        <authorList>
            <person name="Poletto B.L."/>
            <person name="Silva G."/>
            <person name="Galante D."/>
            <person name="Campos K.R."/>
            <person name="Santos M.B.N."/>
            <person name="Sacchi C.T."/>
        </authorList>
    </citation>
    <scope>NUCLEOTIDE SEQUENCE [LARGE SCALE GENOMIC DNA]</scope>
    <source>
        <strain evidence="2 3">O4R</strain>
    </source>
</reference>
<dbReference type="Proteomes" id="UP001482520">
    <property type="component" value="Unassembled WGS sequence"/>
</dbReference>
<evidence type="ECO:0000313" key="3">
    <source>
        <dbReference type="Proteomes" id="UP001482520"/>
    </source>
</evidence>
<keyword evidence="3" id="KW-1185">Reference proteome</keyword>
<comment type="caution">
    <text evidence="2">The sequence shown here is derived from an EMBL/GenBank/DDBJ whole genome shotgun (WGS) entry which is preliminary data.</text>
</comment>
<gene>
    <name evidence="2" type="ORF">V6R90_06485</name>
</gene>
<feature type="signal peptide" evidence="1">
    <location>
        <begin position="1"/>
        <end position="32"/>
    </location>
</feature>
<accession>A0ABV1NWM2</accession>
<feature type="chain" id="PRO_5046868366" description="Secreted protein" evidence="1">
    <location>
        <begin position="33"/>
        <end position="112"/>
    </location>
</feature>
<dbReference type="EMBL" id="JBEGDP010000005">
    <property type="protein sequence ID" value="MEQ7846921.1"/>
    <property type="molecule type" value="Genomic_DNA"/>
</dbReference>
<organism evidence="2 3">
    <name type="scientific">Nocardioides kribbensis</name>
    <dbReference type="NCBI Taxonomy" id="305517"/>
    <lineage>
        <taxon>Bacteria</taxon>
        <taxon>Bacillati</taxon>
        <taxon>Actinomycetota</taxon>
        <taxon>Actinomycetes</taxon>
        <taxon>Propionibacteriales</taxon>
        <taxon>Nocardioidaceae</taxon>
        <taxon>Nocardioides</taxon>
    </lineage>
</organism>
<proteinExistence type="predicted"/>
<evidence type="ECO:0000313" key="2">
    <source>
        <dbReference type="EMBL" id="MEQ7846921.1"/>
    </source>
</evidence>
<protein>
    <recommendedName>
        <fullName evidence="4">Secreted protein</fullName>
    </recommendedName>
</protein>
<name>A0ABV1NWM2_9ACTN</name>
<keyword evidence="1" id="KW-0732">Signal</keyword>
<dbReference type="RefSeq" id="WP_349804154.1">
    <property type="nucleotide sequence ID" value="NZ_JBEGDP010000005.1"/>
</dbReference>
<sequence>MTSSTLRLAVAAAGLTLAATTGSLVGVAAAQADPTPPAPDTIVRVTGDAQTGFGIKYYDGSSDFPPRLREALDDCADYPARIGQARCRAKVKTWYRDLADTKQALKWARSAA</sequence>